<name>A0AA49K1X2_9BACT</name>
<dbReference type="Proteomes" id="UP001229955">
    <property type="component" value="Chromosome"/>
</dbReference>
<dbReference type="KEGG" id="pspc:Strain318_002611"/>
<evidence type="ECO:0000313" key="2">
    <source>
        <dbReference type="EMBL" id="WKW13294.1"/>
    </source>
</evidence>
<gene>
    <name evidence="2" type="ORF">Strain138_002611</name>
    <name evidence="3" type="ORF">Strain318_002611</name>
</gene>
<evidence type="ECO:0000259" key="1">
    <source>
        <dbReference type="PROSITE" id="PS51747"/>
    </source>
</evidence>
<dbReference type="PROSITE" id="PS51747">
    <property type="entry name" value="CYT_DCMP_DEAMINASES_2"/>
    <property type="match status" value="1"/>
</dbReference>
<dbReference type="PANTHER" id="PTHR11079">
    <property type="entry name" value="CYTOSINE DEAMINASE FAMILY MEMBER"/>
    <property type="match status" value="1"/>
</dbReference>
<evidence type="ECO:0000313" key="3">
    <source>
        <dbReference type="EMBL" id="WKW16201.1"/>
    </source>
</evidence>
<feature type="domain" description="CMP/dCMP-type deaminase" evidence="1">
    <location>
        <begin position="23"/>
        <end position="154"/>
    </location>
</feature>
<dbReference type="Pfam" id="PF00383">
    <property type="entry name" value="dCMP_cyt_deam_1"/>
    <property type="match status" value="1"/>
</dbReference>
<dbReference type="InterPro" id="IPR002125">
    <property type="entry name" value="CMP_dCMP_dom"/>
</dbReference>
<evidence type="ECO:0000313" key="4">
    <source>
        <dbReference type="Proteomes" id="UP001229955"/>
    </source>
</evidence>
<dbReference type="SUPFAM" id="SSF53927">
    <property type="entry name" value="Cytidine deaminase-like"/>
    <property type="match status" value="1"/>
</dbReference>
<dbReference type="CDD" id="cd01285">
    <property type="entry name" value="nucleoside_deaminase"/>
    <property type="match status" value="1"/>
</dbReference>
<dbReference type="EMBL" id="CP130613">
    <property type="protein sequence ID" value="WKW16201.1"/>
    <property type="molecule type" value="Genomic_DNA"/>
</dbReference>
<accession>A0AA49JWQ3</accession>
<protein>
    <submittedName>
        <fullName evidence="3">Nucleoside deaminase</fullName>
    </submittedName>
</protein>
<dbReference type="RefSeq" id="WP_367886154.1">
    <property type="nucleotide sequence ID" value="NZ_CP130612.1"/>
</dbReference>
<dbReference type="GO" id="GO:0006152">
    <property type="term" value="P:purine nucleoside catabolic process"/>
    <property type="evidence" value="ECO:0007669"/>
    <property type="project" value="TreeGrafter"/>
</dbReference>
<organism evidence="3 4">
    <name type="scientific">Pseudogemmatithrix spongiicola</name>
    <dbReference type="NCBI Taxonomy" id="3062599"/>
    <lineage>
        <taxon>Bacteria</taxon>
        <taxon>Pseudomonadati</taxon>
        <taxon>Gemmatimonadota</taxon>
        <taxon>Gemmatimonadia</taxon>
        <taxon>Gemmatimonadales</taxon>
        <taxon>Gemmatimonadaceae</taxon>
        <taxon>Pseudogemmatithrix</taxon>
    </lineage>
</organism>
<dbReference type="GO" id="GO:0047974">
    <property type="term" value="F:guanosine deaminase activity"/>
    <property type="evidence" value="ECO:0007669"/>
    <property type="project" value="TreeGrafter"/>
</dbReference>
<proteinExistence type="predicted"/>
<dbReference type="EMBL" id="CP130612">
    <property type="protein sequence ID" value="WKW13294.1"/>
    <property type="molecule type" value="Genomic_DNA"/>
</dbReference>
<reference evidence="3" key="1">
    <citation type="submission" date="2023-07" db="EMBL/GenBank/DDBJ databases">
        <authorList>
            <person name="Haufschild T."/>
            <person name="Kallscheuer N."/>
            <person name="Hammer J."/>
            <person name="Kohn T."/>
            <person name="Kabuu M."/>
            <person name="Jogler M."/>
            <person name="Wohfarth N."/>
            <person name="Heuer A."/>
            <person name="Rohde M."/>
            <person name="van Teeseling M.C.F."/>
            <person name="Jogler C."/>
        </authorList>
    </citation>
    <scope>NUCLEOTIDE SEQUENCE</scope>
    <source>
        <strain evidence="2">Strain 138</strain>
        <strain evidence="3">Strain 318</strain>
    </source>
</reference>
<dbReference type="AlphaFoldDB" id="A0AA49K1X2"/>
<dbReference type="Gene3D" id="3.40.140.10">
    <property type="entry name" value="Cytidine Deaminase, domain 2"/>
    <property type="match status" value="1"/>
</dbReference>
<accession>A0AA49K1X2</accession>
<sequence length="187" mass="20305">MLDATVSLPAWIRDAVDFDARYETDEEKMRLAVRLADANVTHRTGGPFGAAVFERRSGQLISVGVNSVVRLNNCTLHAEMVAYQLAQKRIQSYSLGAEGHPAHELFTSCEPCAMCLGATLWSGVSRVVIAASRDDAIAIGFDEGPVFAESYGYLRERGVEVVPGVLRAEGRAVLQRYQDLGGPVYNG</sequence>
<dbReference type="InterPro" id="IPR016193">
    <property type="entry name" value="Cytidine_deaminase-like"/>
</dbReference>
<dbReference type="PANTHER" id="PTHR11079:SF161">
    <property type="entry name" value="CMP_DCMP-TYPE DEAMINASE DOMAIN-CONTAINING PROTEIN"/>
    <property type="match status" value="1"/>
</dbReference>
<dbReference type="FunFam" id="3.40.140.10:FF:000051">
    <property type="entry name" value="Nucleoside deaminase"/>
    <property type="match status" value="1"/>
</dbReference>
<keyword evidence="4" id="KW-1185">Reference proteome</keyword>